<feature type="domain" description="C-type lectin" evidence="2">
    <location>
        <begin position="961"/>
        <end position="1079"/>
    </location>
</feature>
<dbReference type="InterPro" id="IPR001304">
    <property type="entry name" value="C-type_lectin-like"/>
</dbReference>
<reference evidence="7" key="1">
    <citation type="submission" date="2025-08" db="UniProtKB">
        <authorList>
            <consortium name="RefSeq"/>
        </authorList>
    </citation>
    <scope>IDENTIFICATION</scope>
</reference>
<dbReference type="InterPro" id="IPR036116">
    <property type="entry name" value="FN3_sf"/>
</dbReference>
<dbReference type="RefSeq" id="XP_022086668.1">
    <property type="nucleotide sequence ID" value="XM_022230976.1"/>
</dbReference>
<dbReference type="KEGG" id="aplc:110977129"/>
<dbReference type="Gene3D" id="3.10.100.10">
    <property type="entry name" value="Mannose-Binding Protein A, subunit A"/>
    <property type="match status" value="4"/>
</dbReference>
<evidence type="ECO:0000259" key="5">
    <source>
        <dbReference type="PROSITE" id="PS51406"/>
    </source>
</evidence>
<dbReference type="PRINTS" id="PR01504">
    <property type="entry name" value="PNCREATITSAP"/>
</dbReference>
<dbReference type="Gene3D" id="2.60.40.10">
    <property type="entry name" value="Immunoglobulins"/>
    <property type="match status" value="1"/>
</dbReference>
<dbReference type="NCBIfam" id="NF040941">
    <property type="entry name" value="GGGWT_bact"/>
    <property type="match status" value="1"/>
</dbReference>
<dbReference type="CDD" id="cd00037">
    <property type="entry name" value="CLECT"/>
    <property type="match status" value="2"/>
</dbReference>
<proteinExistence type="predicted"/>
<sequence length="1275" mass="142098">MSQCRKNWSQYGTQCFYVNTQHLTYTDAKAACESYGRGSTIASISDSGVNSHIHSLISGISSSKAYIAFQDIDSDGSWIWEDGASVSYTNWNSGEPNGDHERNCAGMYKSNGRWDDFSCTNQIASVCRTIIQYTATTTGCPCSFDATRNDCACCYSGGCHCGADYADRCVGCGGDCTSDEVEPLEEWTLVFKHIRSSGINIRDLWQGGDTYNDGSTDAQIVTSTSAHYKSSTANHYDTNQIQYVKLAFYTSGGSEVMSMTFNAANTNKNSWFSYDALLYAPYSDIYTASKGFFSMDGDYNVRRCFFACSYYNGCGGDAGWIMIKDTGYAGPCTYDSYYNYPYFTYNTAGTLQAFQSGHFAFPEILAIFYKYYDTSTNQGICDDDWDLGNSGRSCYRVVDSTVTWQDALDACRGLRSNADLVSIANADENAFVLTMSRRTLTYNEYWIGLNDFAVEGTWEWSDGTYSTYTNWASSEPNDSSGKEHCSVMRWSTDGSWNDANCANSKRYICEYPLNVISCAEWKRQGYTSSGYYTIDPDGPAFGNDPFRIYCDMTSDGNTGITVINHNQEMRQWVKGYESSRSYIRSLSYRPVSVSQASAVADISGECYQHIKIECYGMSMNSGYHTAWYTRDGSMATYWGGAPSSTSLCACGYQGNCDGGYSRCNCEVNDYNWRLDEGYLTDKNDLPVTEIRVGDTGDGSEQAYHTIGALYCKYDESTILTDRTDFVATVNAYISGNNQETITSTTISNCASQCVACTSFLCVSFDFNLDTNNCYLSTETDETVGLSYSTSAVFYKRKFQRQENPNRESNNCPSGWAEYNSHCYYAGVSSKTWYDAEIYCETNGGGALVSVDDDAEHEFLTKIGRWANPSTEYFWIGTNDIEVEGLWVNVDQSNTTYSRWRSGEPNGDAIENGVLMSVYTNYDWIDVGVDGTYHFFCEATVGASAIPAPTTHPLCPSGWFHDDHSCYSFSGSATSWDGARSACQSSNADLAIIDTMREFNFLLDLWRYRYSTQRFWVGLTDSASEGDFLWLNDDAFSLNPSVWDTGSPDDAGSNEDCVEFNTNRKLNDADCSASLYYICEDDLYPVARPENFNVEVKSTKEVEITWDTTMLAGAQDHDIAGFRIYYWVSDQMSATQANFSVESSVRRYILSTLMPGISYEFTLTAFTTQGEGPSVDPPVEATTQAAVIRTDTRRLKVYVIQRGQRLRQHALSDVQMASFSQCTNACTADESCLSVNFHEKSRSALKTCELNGDTHTGNAGDMEADREYIYASVEGY</sequence>
<organism evidence="6 7">
    <name type="scientific">Acanthaster planci</name>
    <name type="common">Crown-of-thorns starfish</name>
    <dbReference type="NCBI Taxonomy" id="133434"/>
    <lineage>
        <taxon>Eukaryota</taxon>
        <taxon>Metazoa</taxon>
        <taxon>Echinodermata</taxon>
        <taxon>Eleutherozoa</taxon>
        <taxon>Asterozoa</taxon>
        <taxon>Asteroidea</taxon>
        <taxon>Valvatacea</taxon>
        <taxon>Valvatida</taxon>
        <taxon>Acanthasteridae</taxon>
        <taxon>Acanthaster</taxon>
    </lineage>
</organism>
<dbReference type="PROSITE" id="PS50948">
    <property type="entry name" value="PAN"/>
    <property type="match status" value="1"/>
</dbReference>
<dbReference type="Pfam" id="PF00041">
    <property type="entry name" value="fn3"/>
    <property type="match status" value="1"/>
</dbReference>
<dbReference type="SMART" id="SM00034">
    <property type="entry name" value="CLECT"/>
    <property type="match status" value="4"/>
</dbReference>
<dbReference type="SUPFAM" id="SSF49265">
    <property type="entry name" value="Fibronectin type III"/>
    <property type="match status" value="1"/>
</dbReference>
<feature type="domain" description="C-type lectin" evidence="2">
    <location>
        <begin position="11"/>
        <end position="128"/>
    </location>
</feature>
<dbReference type="PROSITE" id="PS00615">
    <property type="entry name" value="C_TYPE_LECTIN_1"/>
    <property type="match status" value="2"/>
</dbReference>
<dbReference type="InterPro" id="IPR016187">
    <property type="entry name" value="CTDL_fold"/>
</dbReference>
<dbReference type="CDD" id="cd00063">
    <property type="entry name" value="FN3"/>
    <property type="match status" value="1"/>
</dbReference>
<dbReference type="InterPro" id="IPR003961">
    <property type="entry name" value="FN3_dom"/>
</dbReference>
<gene>
    <name evidence="7" type="primary">LOC110977129</name>
</gene>
<feature type="domain" description="Fibrinogen C-terminal" evidence="5">
    <location>
        <begin position="509"/>
        <end position="565"/>
    </location>
</feature>
<accession>A0A8B7Y0H5</accession>
<dbReference type="InterPro" id="IPR002181">
    <property type="entry name" value="Fibrinogen_a/b/g_C_dom"/>
</dbReference>
<dbReference type="PROSITE" id="PS50853">
    <property type="entry name" value="FN3"/>
    <property type="match status" value="1"/>
</dbReference>
<dbReference type="Proteomes" id="UP000694845">
    <property type="component" value="Unplaced"/>
</dbReference>
<evidence type="ECO:0000259" key="4">
    <source>
        <dbReference type="PROSITE" id="PS50948"/>
    </source>
</evidence>
<dbReference type="PROSITE" id="PS50041">
    <property type="entry name" value="C_TYPE_LECTIN_2"/>
    <property type="match status" value="4"/>
</dbReference>
<dbReference type="InterPro" id="IPR050111">
    <property type="entry name" value="C-type_lectin/snaclec_domain"/>
</dbReference>
<dbReference type="SUPFAM" id="SSF56496">
    <property type="entry name" value="Fibrinogen C-terminal domain-like"/>
    <property type="match status" value="1"/>
</dbReference>
<evidence type="ECO:0000313" key="7">
    <source>
        <dbReference type="RefSeq" id="XP_022086668.1"/>
    </source>
</evidence>
<dbReference type="SMART" id="SM00473">
    <property type="entry name" value="PAN_AP"/>
    <property type="match status" value="2"/>
</dbReference>
<dbReference type="Gene3D" id="2.60.120.1000">
    <property type="match status" value="1"/>
</dbReference>
<evidence type="ECO:0000259" key="2">
    <source>
        <dbReference type="PROSITE" id="PS50041"/>
    </source>
</evidence>
<feature type="domain" description="C-type lectin" evidence="2">
    <location>
        <begin position="818"/>
        <end position="937"/>
    </location>
</feature>
<evidence type="ECO:0000313" key="6">
    <source>
        <dbReference type="Proteomes" id="UP000694845"/>
    </source>
</evidence>
<dbReference type="Pfam" id="PF00059">
    <property type="entry name" value="Lectin_C"/>
    <property type="match status" value="4"/>
</dbReference>
<dbReference type="SUPFAM" id="SSF56436">
    <property type="entry name" value="C-type lectin-like"/>
    <property type="match status" value="4"/>
</dbReference>
<protein>
    <submittedName>
        <fullName evidence="7">Macrophage mannose receptor 1-like isoform X1</fullName>
    </submittedName>
</protein>
<dbReference type="CDD" id="cd01099">
    <property type="entry name" value="PAN_AP_HGF"/>
    <property type="match status" value="1"/>
</dbReference>
<evidence type="ECO:0000259" key="3">
    <source>
        <dbReference type="PROSITE" id="PS50853"/>
    </source>
</evidence>
<keyword evidence="6" id="KW-1185">Reference proteome</keyword>
<dbReference type="PANTHER" id="PTHR22803">
    <property type="entry name" value="MANNOSE, PHOSPHOLIPASE, LECTIN RECEPTOR RELATED"/>
    <property type="match status" value="1"/>
</dbReference>
<dbReference type="GeneID" id="110977129"/>
<evidence type="ECO:0000256" key="1">
    <source>
        <dbReference type="ARBA" id="ARBA00023157"/>
    </source>
</evidence>
<feature type="domain" description="Fibronectin type-III" evidence="3">
    <location>
        <begin position="1087"/>
        <end position="1185"/>
    </location>
</feature>
<dbReference type="Pfam" id="PF00024">
    <property type="entry name" value="PAN_1"/>
    <property type="match status" value="2"/>
</dbReference>
<dbReference type="InterPro" id="IPR036056">
    <property type="entry name" value="Fibrinogen-like_C"/>
</dbReference>
<dbReference type="Gene3D" id="3.50.4.10">
    <property type="entry name" value="Hepatocyte Growth Factor"/>
    <property type="match status" value="1"/>
</dbReference>
<feature type="domain" description="C-type lectin" evidence="2">
    <location>
        <begin position="390"/>
        <end position="510"/>
    </location>
</feature>
<dbReference type="SUPFAM" id="SSF57414">
    <property type="entry name" value="Hairpin loop containing domain-like"/>
    <property type="match status" value="1"/>
</dbReference>
<dbReference type="SMART" id="SM00060">
    <property type="entry name" value="FN3"/>
    <property type="match status" value="1"/>
</dbReference>
<dbReference type="PROSITE" id="PS51406">
    <property type="entry name" value="FIBRINOGEN_C_2"/>
    <property type="match status" value="1"/>
</dbReference>
<name>A0A8B7Y0H5_ACAPL</name>
<dbReference type="OMA" id="QCFYVNT"/>
<dbReference type="InterPro" id="IPR003609">
    <property type="entry name" value="Pan_app"/>
</dbReference>
<dbReference type="InterPro" id="IPR018378">
    <property type="entry name" value="C-type_lectin_CS"/>
</dbReference>
<keyword evidence="1" id="KW-1015">Disulfide bond</keyword>
<feature type="domain" description="Apple" evidence="4">
    <location>
        <begin position="711"/>
        <end position="798"/>
    </location>
</feature>
<dbReference type="InterPro" id="IPR013783">
    <property type="entry name" value="Ig-like_fold"/>
</dbReference>
<dbReference type="InterPro" id="IPR016186">
    <property type="entry name" value="C-type_lectin-like/link_sf"/>
</dbReference>
<dbReference type="OrthoDB" id="26719at2759"/>
<dbReference type="AlphaFoldDB" id="A0A8B7Y0H5"/>